<dbReference type="GO" id="GO:0016787">
    <property type="term" value="F:hydrolase activity"/>
    <property type="evidence" value="ECO:0007669"/>
    <property type="project" value="UniProtKB-KW"/>
</dbReference>
<sequence length="311" mass="35243">MTHNLMPRNGWEGLLRLCESSQCDALLVIQGGETRFTYGDMQQRFLCHSMRKSFLSALIGIQVAQGNFDLSLTLAELKINDIDPLSEVELSATLYDLLVARSGIFHPANYETPWMTRIKPPRHSQPPGCLWSYNNWDFNALGTAFRQMTGLDIHQAFLEQIARPLGMQDYRYSNERRDGWLESAEKSQHPAYPFRLSTRDLARFGQLYLQQGMWGGKEILPASWVRQSLMPYSDAGDRGAYGYMWWLARQGIAFPGCELPEGSFYAYGAGGHYCLVMPALDAVVVHRVNTDIAGRSVNRFQVGKLMDLLLS</sequence>
<dbReference type="EMBL" id="CP165628">
    <property type="protein sequence ID" value="XDU72675.1"/>
    <property type="molecule type" value="Genomic_DNA"/>
</dbReference>
<evidence type="ECO:0000259" key="1">
    <source>
        <dbReference type="Pfam" id="PF00144"/>
    </source>
</evidence>
<dbReference type="InterPro" id="IPR050789">
    <property type="entry name" value="Diverse_Enzym_Activities"/>
</dbReference>
<dbReference type="InterPro" id="IPR001466">
    <property type="entry name" value="Beta-lactam-related"/>
</dbReference>
<name>A0AB39VQM2_9GAMM</name>
<dbReference type="PANTHER" id="PTHR43283:SF7">
    <property type="entry name" value="BETA-LACTAMASE-RELATED DOMAIN-CONTAINING PROTEIN"/>
    <property type="match status" value="1"/>
</dbReference>
<dbReference type="InterPro" id="IPR012338">
    <property type="entry name" value="Beta-lactam/transpept-like"/>
</dbReference>
<protein>
    <submittedName>
        <fullName evidence="2">Serine hydrolase domain-containing protein</fullName>
        <ecNumber evidence="2">3.-.-.-</ecNumber>
    </submittedName>
</protein>
<dbReference type="AlphaFoldDB" id="A0AB39VQM2"/>
<dbReference type="Pfam" id="PF00144">
    <property type="entry name" value="Beta-lactamase"/>
    <property type="match status" value="1"/>
</dbReference>
<proteinExistence type="predicted"/>
<reference evidence="2" key="1">
    <citation type="submission" date="2024-07" db="EMBL/GenBank/DDBJ databases">
        <authorList>
            <person name="Biller S.J."/>
        </authorList>
    </citation>
    <scope>NUCLEOTIDE SEQUENCE</scope>
    <source>
        <strain evidence="2">WC2420</strain>
    </source>
</reference>
<evidence type="ECO:0000313" key="2">
    <source>
        <dbReference type="EMBL" id="XDU72675.1"/>
    </source>
</evidence>
<dbReference type="EC" id="3.-.-.-" evidence="2"/>
<dbReference type="Gene3D" id="3.40.710.10">
    <property type="entry name" value="DD-peptidase/beta-lactamase superfamily"/>
    <property type="match status" value="1"/>
</dbReference>
<dbReference type="PANTHER" id="PTHR43283">
    <property type="entry name" value="BETA-LACTAMASE-RELATED"/>
    <property type="match status" value="1"/>
</dbReference>
<organism evidence="2">
    <name type="scientific">Rouxiella sp. WC2420</name>
    <dbReference type="NCBI Taxonomy" id="3234145"/>
    <lineage>
        <taxon>Bacteria</taxon>
        <taxon>Pseudomonadati</taxon>
        <taxon>Pseudomonadota</taxon>
        <taxon>Gammaproteobacteria</taxon>
        <taxon>Enterobacterales</taxon>
        <taxon>Yersiniaceae</taxon>
        <taxon>Rouxiella</taxon>
    </lineage>
</organism>
<keyword evidence="2" id="KW-0378">Hydrolase</keyword>
<gene>
    <name evidence="2" type="ORF">AB3G37_00640</name>
</gene>
<dbReference type="RefSeq" id="WP_369789399.1">
    <property type="nucleotide sequence ID" value="NZ_CP165628.1"/>
</dbReference>
<accession>A0AB39VQM2</accession>
<feature type="domain" description="Beta-lactamase-related" evidence="1">
    <location>
        <begin position="25"/>
        <end position="291"/>
    </location>
</feature>
<dbReference type="SUPFAM" id="SSF56601">
    <property type="entry name" value="beta-lactamase/transpeptidase-like"/>
    <property type="match status" value="1"/>
</dbReference>